<evidence type="ECO:0000313" key="3">
    <source>
        <dbReference type="Proteomes" id="UP000766550"/>
    </source>
</evidence>
<keyword evidence="1" id="KW-0472">Membrane</keyword>
<organism evidence="2 3">
    <name type="scientific">Haloarcula limicola</name>
    <dbReference type="NCBI Taxonomy" id="1429915"/>
    <lineage>
        <taxon>Archaea</taxon>
        <taxon>Methanobacteriati</taxon>
        <taxon>Methanobacteriota</taxon>
        <taxon>Stenosarchaea group</taxon>
        <taxon>Halobacteria</taxon>
        <taxon>Halobacteriales</taxon>
        <taxon>Haloarculaceae</taxon>
        <taxon>Haloarcula</taxon>
    </lineage>
</organism>
<protein>
    <submittedName>
        <fullName evidence="2">Uncharacterized protein</fullName>
    </submittedName>
</protein>
<dbReference type="EMBL" id="JAHQXF010000001">
    <property type="protein sequence ID" value="MBV0924406.1"/>
    <property type="molecule type" value="Genomic_DNA"/>
</dbReference>
<dbReference type="AlphaFoldDB" id="A0A8J7Y980"/>
<dbReference type="RefSeq" id="WP_162317465.1">
    <property type="nucleotide sequence ID" value="NZ_JAHQXF010000001.1"/>
</dbReference>
<feature type="transmembrane region" description="Helical" evidence="1">
    <location>
        <begin position="47"/>
        <end position="73"/>
    </location>
</feature>
<proteinExistence type="predicted"/>
<sequence length="101" mass="10777">MWQEYIITVVTFVLTLSILPALRDPHARIPLQTSGLTTLGLLVKAVMFGSLGMLSPAIGAGFGCLMWGLLAYFRSGVRERLSGTKAVATESAVADYSVADD</sequence>
<evidence type="ECO:0000256" key="1">
    <source>
        <dbReference type="SAM" id="Phobius"/>
    </source>
</evidence>
<evidence type="ECO:0000313" key="2">
    <source>
        <dbReference type="EMBL" id="MBV0924406.1"/>
    </source>
</evidence>
<keyword evidence="1" id="KW-1133">Transmembrane helix</keyword>
<accession>A0A8J7Y980</accession>
<name>A0A8J7Y980_9EURY</name>
<dbReference type="OrthoDB" id="307345at2157"/>
<dbReference type="Proteomes" id="UP000766550">
    <property type="component" value="Unassembled WGS sequence"/>
</dbReference>
<gene>
    <name evidence="2" type="ORF">KTS45_09345</name>
</gene>
<keyword evidence="3" id="KW-1185">Reference proteome</keyword>
<keyword evidence="1" id="KW-0812">Transmembrane</keyword>
<reference evidence="2 3" key="1">
    <citation type="submission" date="2021-06" db="EMBL/GenBank/DDBJ databases">
        <title>New haloarchaea isolates fom saline soil.</title>
        <authorList>
            <person name="Duran-Viseras A."/>
            <person name="Sanchez-Porro C.S."/>
            <person name="Ventosa A."/>
        </authorList>
    </citation>
    <scope>NUCLEOTIDE SEQUENCE [LARGE SCALE GENOMIC DNA]</scope>
    <source>
        <strain evidence="2 3">JCM 183640</strain>
    </source>
</reference>
<comment type="caution">
    <text evidence="2">The sequence shown here is derived from an EMBL/GenBank/DDBJ whole genome shotgun (WGS) entry which is preliminary data.</text>
</comment>